<feature type="compositionally biased region" description="Low complexity" evidence="1">
    <location>
        <begin position="40"/>
        <end position="53"/>
    </location>
</feature>
<name>A0AA40BEG4_9PEZI</name>
<proteinExistence type="predicted"/>
<sequence>MCRCFGDPPVLLLTATGPAPGPGFISRPWQHTDHAPTNQSSGSRSGTVSWSSLSPRHSVLNSIRELIVRLTVLTRRNEPKTVGKQKRKGLVYSRAAQYGSNDAVRLLDGMEQCRLQGRAGWWGGEGRLSINEGRGHPLQLCPMRQSQSLVSVAAVVAVGRHLCCKVQCYPPLSPKINLVKKALHRWMNEENSFHQSGTLVGG</sequence>
<evidence type="ECO:0000256" key="1">
    <source>
        <dbReference type="SAM" id="MobiDB-lite"/>
    </source>
</evidence>
<evidence type="ECO:0000313" key="3">
    <source>
        <dbReference type="Proteomes" id="UP001172159"/>
    </source>
</evidence>
<protein>
    <submittedName>
        <fullName evidence="2">Uncharacterized protein</fullName>
    </submittedName>
</protein>
<dbReference type="Proteomes" id="UP001172159">
    <property type="component" value="Unassembled WGS sequence"/>
</dbReference>
<dbReference type="AlphaFoldDB" id="A0AA40BEG4"/>
<comment type="caution">
    <text evidence="2">The sequence shown here is derived from an EMBL/GenBank/DDBJ whole genome shotgun (WGS) entry which is preliminary data.</text>
</comment>
<reference evidence="2" key="1">
    <citation type="submission" date="2023-06" db="EMBL/GenBank/DDBJ databases">
        <title>Genome-scale phylogeny and comparative genomics of the fungal order Sordariales.</title>
        <authorList>
            <consortium name="Lawrence Berkeley National Laboratory"/>
            <person name="Hensen N."/>
            <person name="Bonometti L."/>
            <person name="Westerberg I."/>
            <person name="Brannstrom I.O."/>
            <person name="Guillou S."/>
            <person name="Cros-Aarteil S."/>
            <person name="Calhoun S."/>
            <person name="Haridas S."/>
            <person name="Kuo A."/>
            <person name="Mondo S."/>
            <person name="Pangilinan J."/>
            <person name="Riley R."/>
            <person name="Labutti K."/>
            <person name="Andreopoulos B."/>
            <person name="Lipzen A."/>
            <person name="Chen C."/>
            <person name="Yanf M."/>
            <person name="Daum C."/>
            <person name="Ng V."/>
            <person name="Clum A."/>
            <person name="Steindorff A."/>
            <person name="Ohm R."/>
            <person name="Martin F."/>
            <person name="Silar P."/>
            <person name="Natvig D."/>
            <person name="Lalanne C."/>
            <person name="Gautier V."/>
            <person name="Ament-Velasquez S.L."/>
            <person name="Kruys A."/>
            <person name="Hutchinson M.I."/>
            <person name="Powell A.J."/>
            <person name="Barry K."/>
            <person name="Miller A.N."/>
            <person name="Grigoriev I.V."/>
            <person name="Debuchy R."/>
            <person name="Gladieux P."/>
            <person name="Thoren M.H."/>
            <person name="Johannesson H."/>
        </authorList>
    </citation>
    <scope>NUCLEOTIDE SEQUENCE</scope>
    <source>
        <strain evidence="2">CBS 540.89</strain>
    </source>
</reference>
<feature type="region of interest" description="Disordered" evidence="1">
    <location>
        <begin position="22"/>
        <end position="53"/>
    </location>
</feature>
<evidence type="ECO:0000313" key="2">
    <source>
        <dbReference type="EMBL" id="KAK0732748.1"/>
    </source>
</evidence>
<organism evidence="2 3">
    <name type="scientific">Apiosordaria backusii</name>
    <dbReference type="NCBI Taxonomy" id="314023"/>
    <lineage>
        <taxon>Eukaryota</taxon>
        <taxon>Fungi</taxon>
        <taxon>Dikarya</taxon>
        <taxon>Ascomycota</taxon>
        <taxon>Pezizomycotina</taxon>
        <taxon>Sordariomycetes</taxon>
        <taxon>Sordariomycetidae</taxon>
        <taxon>Sordariales</taxon>
        <taxon>Lasiosphaeriaceae</taxon>
        <taxon>Apiosordaria</taxon>
    </lineage>
</organism>
<accession>A0AA40BEG4</accession>
<dbReference type="EMBL" id="JAUKTV010000008">
    <property type="protein sequence ID" value="KAK0732748.1"/>
    <property type="molecule type" value="Genomic_DNA"/>
</dbReference>
<keyword evidence="3" id="KW-1185">Reference proteome</keyword>
<gene>
    <name evidence="2" type="ORF">B0T21DRAFT_200638</name>
</gene>